<keyword evidence="4" id="KW-0418">Kinase</keyword>
<evidence type="ECO:0000256" key="5">
    <source>
        <dbReference type="ARBA" id="ARBA00022840"/>
    </source>
</evidence>
<dbReference type="Pfam" id="PF00069">
    <property type="entry name" value="Pkinase"/>
    <property type="match status" value="1"/>
</dbReference>
<comment type="caution">
    <text evidence="15">The sequence shown here is derived from an EMBL/GenBank/DDBJ whole genome shotgun (WGS) entry which is preliminary data.</text>
</comment>
<evidence type="ECO:0000256" key="4">
    <source>
        <dbReference type="ARBA" id="ARBA00022777"/>
    </source>
</evidence>
<dbReference type="SMR" id="A0A8T2TD33"/>
<dbReference type="SUPFAM" id="SSF56112">
    <property type="entry name" value="Protein kinase-like (PK-like)"/>
    <property type="match status" value="1"/>
</dbReference>
<keyword evidence="3 11" id="KW-0547">Nucleotide-binding</keyword>
<reference evidence="15" key="1">
    <citation type="submission" date="2021-08" db="EMBL/GenBank/DDBJ databases">
        <title>WGS assembly of Ceratopteris richardii.</title>
        <authorList>
            <person name="Marchant D.B."/>
            <person name="Chen G."/>
            <person name="Jenkins J."/>
            <person name="Shu S."/>
            <person name="Leebens-Mack J."/>
            <person name="Grimwood J."/>
            <person name="Schmutz J."/>
            <person name="Soltis P."/>
            <person name="Soltis D."/>
            <person name="Chen Z.-H."/>
        </authorList>
    </citation>
    <scope>NUCLEOTIDE SEQUENCE</scope>
    <source>
        <strain evidence="15">Whitten #5841</strain>
        <tissue evidence="15">Leaf</tissue>
    </source>
</reference>
<dbReference type="FunFam" id="3.30.200.20:FF:000040">
    <property type="entry name" value="Dual specificity mitogen-activated protein kinase kinase"/>
    <property type="match status" value="1"/>
</dbReference>
<dbReference type="InterPro" id="IPR011009">
    <property type="entry name" value="Kinase-like_dom_sf"/>
</dbReference>
<evidence type="ECO:0000259" key="14">
    <source>
        <dbReference type="PROSITE" id="PS50011"/>
    </source>
</evidence>
<evidence type="ECO:0000313" key="15">
    <source>
        <dbReference type="EMBL" id="KAH7415633.1"/>
    </source>
</evidence>
<comment type="similarity">
    <text evidence="6">Belongs to the protein kinase superfamily. STE Ser/Thr protein kinase family. MAP kinase kinase subfamily.</text>
</comment>
<evidence type="ECO:0000313" key="16">
    <source>
        <dbReference type="Proteomes" id="UP000825935"/>
    </source>
</evidence>
<dbReference type="InterPro" id="IPR017441">
    <property type="entry name" value="Protein_kinase_ATP_BS"/>
</dbReference>
<dbReference type="Proteomes" id="UP000825935">
    <property type="component" value="Chromosome 14"/>
</dbReference>
<accession>A0A8T2TD33</accession>
<dbReference type="GO" id="GO:0004708">
    <property type="term" value="F:MAP kinase kinase activity"/>
    <property type="evidence" value="ECO:0007669"/>
    <property type="project" value="UniProtKB-EC"/>
</dbReference>
<dbReference type="AlphaFoldDB" id="A0A8T2TD33"/>
<dbReference type="PROSITE" id="PS00107">
    <property type="entry name" value="PROTEIN_KINASE_ATP"/>
    <property type="match status" value="1"/>
</dbReference>
<evidence type="ECO:0000256" key="10">
    <source>
        <dbReference type="ARBA" id="ARBA00051693"/>
    </source>
</evidence>
<dbReference type="OMA" id="QCYGASE"/>
<dbReference type="PROSITE" id="PS50011">
    <property type="entry name" value="PROTEIN_KINASE_DOM"/>
    <property type="match status" value="1"/>
</dbReference>
<dbReference type="PROSITE" id="PS00108">
    <property type="entry name" value="PROTEIN_KINASE_ST"/>
    <property type="match status" value="1"/>
</dbReference>
<comment type="catalytic activity">
    <reaction evidence="10">
        <text>L-tyrosyl-[protein] + ATP = O-phospho-L-tyrosyl-[protein] + ADP + H(+)</text>
        <dbReference type="Rhea" id="RHEA:10596"/>
        <dbReference type="Rhea" id="RHEA-COMP:10136"/>
        <dbReference type="Rhea" id="RHEA-COMP:20101"/>
        <dbReference type="ChEBI" id="CHEBI:15378"/>
        <dbReference type="ChEBI" id="CHEBI:30616"/>
        <dbReference type="ChEBI" id="CHEBI:46858"/>
        <dbReference type="ChEBI" id="CHEBI:61978"/>
        <dbReference type="ChEBI" id="CHEBI:456216"/>
        <dbReference type="EC" id="2.7.12.2"/>
    </reaction>
</comment>
<name>A0A8T2TD33_CERRI</name>
<dbReference type="PANTHER" id="PTHR48013">
    <property type="entry name" value="DUAL SPECIFICITY MITOGEN-ACTIVATED PROTEIN KINASE KINASE 5-RELATED"/>
    <property type="match status" value="1"/>
</dbReference>
<feature type="region of interest" description="Disordered" evidence="13">
    <location>
        <begin position="1"/>
        <end position="66"/>
    </location>
</feature>
<dbReference type="OrthoDB" id="10252354at2759"/>
<evidence type="ECO:0000256" key="7">
    <source>
        <dbReference type="ARBA" id="ARBA00038999"/>
    </source>
</evidence>
<evidence type="ECO:0000256" key="6">
    <source>
        <dbReference type="ARBA" id="ARBA00038035"/>
    </source>
</evidence>
<keyword evidence="2" id="KW-0808">Transferase</keyword>
<evidence type="ECO:0000256" key="3">
    <source>
        <dbReference type="ARBA" id="ARBA00022741"/>
    </source>
</evidence>
<dbReference type="InterPro" id="IPR001245">
    <property type="entry name" value="Ser-Thr/Tyr_kinase_cat_dom"/>
</dbReference>
<evidence type="ECO:0000256" key="13">
    <source>
        <dbReference type="SAM" id="MobiDB-lite"/>
    </source>
</evidence>
<feature type="compositionally biased region" description="Pro residues" evidence="13">
    <location>
        <begin position="36"/>
        <end position="46"/>
    </location>
</feature>
<comment type="catalytic activity">
    <reaction evidence="9">
        <text>L-threonyl-[protein] + ATP = O-phospho-L-threonyl-[protein] + ADP + H(+)</text>
        <dbReference type="Rhea" id="RHEA:46608"/>
        <dbReference type="Rhea" id="RHEA-COMP:11060"/>
        <dbReference type="Rhea" id="RHEA-COMP:11605"/>
        <dbReference type="ChEBI" id="CHEBI:15378"/>
        <dbReference type="ChEBI" id="CHEBI:30013"/>
        <dbReference type="ChEBI" id="CHEBI:30616"/>
        <dbReference type="ChEBI" id="CHEBI:61977"/>
        <dbReference type="ChEBI" id="CHEBI:456216"/>
        <dbReference type="EC" id="2.7.12.2"/>
    </reaction>
</comment>
<dbReference type="SMART" id="SM00220">
    <property type="entry name" value="S_TKc"/>
    <property type="match status" value="1"/>
</dbReference>
<comment type="catalytic activity">
    <reaction evidence="8">
        <text>L-seryl-[protein] + ATP = O-phospho-L-seryl-[protein] + ADP + H(+)</text>
        <dbReference type="Rhea" id="RHEA:17989"/>
        <dbReference type="Rhea" id="RHEA-COMP:9863"/>
        <dbReference type="Rhea" id="RHEA-COMP:11604"/>
        <dbReference type="ChEBI" id="CHEBI:15378"/>
        <dbReference type="ChEBI" id="CHEBI:29999"/>
        <dbReference type="ChEBI" id="CHEBI:30616"/>
        <dbReference type="ChEBI" id="CHEBI:83421"/>
        <dbReference type="ChEBI" id="CHEBI:456216"/>
        <dbReference type="EC" id="2.7.12.2"/>
    </reaction>
</comment>
<dbReference type="InterPro" id="IPR008271">
    <property type="entry name" value="Ser/Thr_kinase_AS"/>
</dbReference>
<dbReference type="PANTHER" id="PTHR48013:SF9">
    <property type="entry name" value="DUAL SPECIFICITY MITOGEN-ACTIVATED PROTEIN KINASE KINASE 5"/>
    <property type="match status" value="1"/>
</dbReference>
<evidence type="ECO:0000256" key="11">
    <source>
        <dbReference type="PROSITE-ProRule" id="PRU10141"/>
    </source>
</evidence>
<feature type="binding site" evidence="11">
    <location>
        <position position="134"/>
    </location>
    <ligand>
        <name>ATP</name>
        <dbReference type="ChEBI" id="CHEBI:30616"/>
    </ligand>
</feature>
<keyword evidence="5 11" id="KW-0067">ATP-binding</keyword>
<evidence type="ECO:0000256" key="12">
    <source>
        <dbReference type="RuleBase" id="RU000304"/>
    </source>
</evidence>
<evidence type="ECO:0000256" key="8">
    <source>
        <dbReference type="ARBA" id="ARBA00049014"/>
    </source>
</evidence>
<dbReference type="EC" id="2.7.12.2" evidence="7"/>
<evidence type="ECO:0000256" key="9">
    <source>
        <dbReference type="ARBA" id="ARBA00049299"/>
    </source>
</evidence>
<feature type="domain" description="Protein kinase" evidence="14">
    <location>
        <begin position="105"/>
        <end position="365"/>
    </location>
</feature>
<gene>
    <name evidence="15" type="ORF">KP509_14G054600</name>
</gene>
<proteinExistence type="inferred from homology"/>
<keyword evidence="16" id="KW-1185">Reference proteome</keyword>
<dbReference type="EMBL" id="CM035419">
    <property type="protein sequence ID" value="KAH7415633.1"/>
    <property type="molecule type" value="Genomic_DNA"/>
</dbReference>
<evidence type="ECO:0000256" key="2">
    <source>
        <dbReference type="ARBA" id="ARBA00022679"/>
    </source>
</evidence>
<dbReference type="GO" id="GO:0005524">
    <property type="term" value="F:ATP binding"/>
    <property type="evidence" value="ECO:0007669"/>
    <property type="project" value="UniProtKB-UniRule"/>
</dbReference>
<organism evidence="15 16">
    <name type="scientific">Ceratopteris richardii</name>
    <name type="common">Triangle waterfern</name>
    <dbReference type="NCBI Taxonomy" id="49495"/>
    <lineage>
        <taxon>Eukaryota</taxon>
        <taxon>Viridiplantae</taxon>
        <taxon>Streptophyta</taxon>
        <taxon>Embryophyta</taxon>
        <taxon>Tracheophyta</taxon>
        <taxon>Polypodiopsida</taxon>
        <taxon>Polypodiidae</taxon>
        <taxon>Polypodiales</taxon>
        <taxon>Pteridineae</taxon>
        <taxon>Pteridaceae</taxon>
        <taxon>Parkerioideae</taxon>
        <taxon>Ceratopteris</taxon>
    </lineage>
</organism>
<dbReference type="GO" id="GO:0004674">
    <property type="term" value="F:protein serine/threonine kinase activity"/>
    <property type="evidence" value="ECO:0007669"/>
    <property type="project" value="UniProtKB-KW"/>
</dbReference>
<dbReference type="GO" id="GO:0051707">
    <property type="term" value="P:response to other organism"/>
    <property type="evidence" value="ECO:0007669"/>
    <property type="project" value="UniProtKB-ARBA"/>
</dbReference>
<dbReference type="Gene3D" id="3.30.200.20">
    <property type="entry name" value="Phosphorylase Kinase, domain 1"/>
    <property type="match status" value="1"/>
</dbReference>
<dbReference type="InterPro" id="IPR000719">
    <property type="entry name" value="Prot_kinase_dom"/>
</dbReference>
<protein>
    <recommendedName>
        <fullName evidence="7">mitogen-activated protein kinase kinase</fullName>
        <ecNumber evidence="7">2.7.12.2</ecNumber>
    </recommendedName>
</protein>
<dbReference type="PRINTS" id="PR00109">
    <property type="entry name" value="TYRKINASE"/>
</dbReference>
<keyword evidence="1 12" id="KW-0723">Serine/threonine-protein kinase</keyword>
<dbReference type="Gene3D" id="1.10.510.10">
    <property type="entry name" value="Transferase(Phosphotransferase) domain 1"/>
    <property type="match status" value="1"/>
</dbReference>
<feature type="compositionally biased region" description="Basic and acidic residues" evidence="13">
    <location>
        <begin position="1"/>
        <end position="12"/>
    </location>
</feature>
<sequence>MPLVEKRPKQELRSPSVSHGDDNGEKQQHRKIQKPGPLPLPAPPPRSAGVSEGSGRPRTRSAAPVVGKVDVALPSQQSKANQLSGEILRVNGPSSQTERVNPEDTVKIRTLGFGSSGKVYKVQHKKTNKVYALKIIQDKHEPAVCKQILTEMDILRRARNPYVVQCYGASEKGGEISFLLEYMDGGSLADILKSNKVISERYLADIAMKVLKGLDYLHRNKIVHRDIKPSNILLGRNQEVKIADFGVSTVLASTLAPCNTFVGTCAYMSPERFDPDNQGGHYNGYAADIWSLGLSLLECAIGHYPFISPEEKPDWPTLMFAICYNPSPSPPENASPEFKDFINQCLRKDPFLRPRASTLLAHPFITQYEVVPSSRAHSQQSGGRFWGNFTKALTSIFS</sequence>
<evidence type="ECO:0000256" key="1">
    <source>
        <dbReference type="ARBA" id="ARBA00022527"/>
    </source>
</evidence>
<dbReference type="CDD" id="cd06623">
    <property type="entry name" value="PKc_MAPKK_plant_like"/>
    <property type="match status" value="1"/>
</dbReference>